<organism evidence="7 8">
    <name type="scientific">Scophthalmus maximus</name>
    <name type="common">Turbot</name>
    <name type="synonym">Psetta maxima</name>
    <dbReference type="NCBI Taxonomy" id="52904"/>
    <lineage>
        <taxon>Eukaryota</taxon>
        <taxon>Metazoa</taxon>
        <taxon>Chordata</taxon>
        <taxon>Craniata</taxon>
        <taxon>Vertebrata</taxon>
        <taxon>Euteleostomi</taxon>
        <taxon>Actinopterygii</taxon>
        <taxon>Neopterygii</taxon>
        <taxon>Teleostei</taxon>
        <taxon>Neoteleostei</taxon>
        <taxon>Acanthomorphata</taxon>
        <taxon>Carangaria</taxon>
        <taxon>Pleuronectiformes</taxon>
        <taxon>Pleuronectoidei</taxon>
        <taxon>Scophthalmidae</taxon>
        <taxon>Scophthalmus</taxon>
    </lineage>
</organism>
<dbReference type="InterPro" id="IPR036388">
    <property type="entry name" value="WH-like_DNA-bd_sf"/>
</dbReference>
<evidence type="ECO:0000313" key="8">
    <source>
        <dbReference type="Proteomes" id="UP000694558"/>
    </source>
</evidence>
<keyword evidence="2" id="KW-0007">Acetylation</keyword>
<evidence type="ECO:0000256" key="1">
    <source>
        <dbReference type="ARBA" id="ARBA00020833"/>
    </source>
</evidence>
<evidence type="ECO:0000259" key="6">
    <source>
        <dbReference type="PROSITE" id="PS51504"/>
    </source>
</evidence>
<feature type="region of interest" description="Disordered" evidence="5">
    <location>
        <begin position="84"/>
        <end position="119"/>
    </location>
</feature>
<name>A0A8D3AQF9_SCOMX</name>
<feature type="region of interest" description="Disordered" evidence="5">
    <location>
        <begin position="1"/>
        <end position="27"/>
    </location>
</feature>
<dbReference type="CDD" id="cd00073">
    <property type="entry name" value="H15"/>
    <property type="match status" value="1"/>
</dbReference>
<dbReference type="Pfam" id="PF00538">
    <property type="entry name" value="Linker_histone"/>
    <property type="match status" value="1"/>
</dbReference>
<feature type="domain" description="H15" evidence="6">
    <location>
        <begin position="25"/>
        <end position="98"/>
    </location>
</feature>
<dbReference type="FunFam" id="1.10.10.10:FF:000075">
    <property type="entry name" value="Histone H1 like"/>
    <property type="match status" value="1"/>
</dbReference>
<dbReference type="PROSITE" id="PS51504">
    <property type="entry name" value="H15"/>
    <property type="match status" value="1"/>
</dbReference>
<feature type="compositionally biased region" description="Basic residues" evidence="5">
    <location>
        <begin position="14"/>
        <end position="25"/>
    </location>
</feature>
<evidence type="ECO:0000256" key="5">
    <source>
        <dbReference type="SAM" id="MobiDB-lite"/>
    </source>
</evidence>
<dbReference type="InterPro" id="IPR005819">
    <property type="entry name" value="H1/H5"/>
</dbReference>
<dbReference type="SMART" id="SM00526">
    <property type="entry name" value="H15"/>
    <property type="match status" value="1"/>
</dbReference>
<dbReference type="PRINTS" id="PR00624">
    <property type="entry name" value="HISTONEH5"/>
</dbReference>
<dbReference type="GO" id="GO:0030527">
    <property type="term" value="F:structural constituent of chromatin"/>
    <property type="evidence" value="ECO:0007669"/>
    <property type="project" value="InterPro"/>
</dbReference>
<dbReference type="GO" id="GO:0005634">
    <property type="term" value="C:nucleus"/>
    <property type="evidence" value="ECO:0007669"/>
    <property type="project" value="UniProtKB-SubCell"/>
</dbReference>
<accession>A0A8D3AQF9</accession>
<dbReference type="InterPro" id="IPR005818">
    <property type="entry name" value="Histone_H1/H5_H15"/>
</dbReference>
<sequence>MAEAAAPTAAPAKAAKKKAPRRKKVGPTVSELIVTAVSASNERSGVSAAALKKALAAGGYDVEKNKARVKTAIKSLVAKRTLVQSKGTGVSGSFKMNKNKKARSPAAKKAPQRRPSNPE</sequence>
<evidence type="ECO:0000256" key="2">
    <source>
        <dbReference type="ARBA" id="ARBA00022990"/>
    </source>
</evidence>
<dbReference type="AlphaFoldDB" id="A0A8D3AQF9"/>
<dbReference type="GO" id="GO:0000786">
    <property type="term" value="C:nucleosome"/>
    <property type="evidence" value="ECO:0007669"/>
    <property type="project" value="InterPro"/>
</dbReference>
<dbReference type="Ensembl" id="ENSSMAT00000022103.2">
    <property type="protein sequence ID" value="ENSSMAP00000021848.2"/>
    <property type="gene ID" value="ENSSMAG00000013373.2"/>
</dbReference>
<feature type="compositionally biased region" description="Low complexity" evidence="5">
    <location>
        <begin position="1"/>
        <end position="13"/>
    </location>
</feature>
<dbReference type="Proteomes" id="UP000694558">
    <property type="component" value="Chromosome 17"/>
</dbReference>
<protein>
    <recommendedName>
        <fullName evidence="1">Histone H1</fullName>
    </recommendedName>
</protein>
<evidence type="ECO:0000313" key="7">
    <source>
        <dbReference type="Ensembl" id="ENSSMAP00000021848.2"/>
    </source>
</evidence>
<keyword evidence="4" id="KW-0158">Chromosome</keyword>
<evidence type="ECO:0000256" key="3">
    <source>
        <dbReference type="ARBA" id="ARBA00023125"/>
    </source>
</evidence>
<dbReference type="InterPro" id="IPR036390">
    <property type="entry name" value="WH_DNA-bd_sf"/>
</dbReference>
<proteinExistence type="inferred from homology"/>
<comment type="subcellular location">
    <subcellularLocation>
        <location evidence="4">Nucleus</location>
    </subcellularLocation>
</comment>
<feature type="compositionally biased region" description="Low complexity" evidence="5">
    <location>
        <begin position="104"/>
        <end position="119"/>
    </location>
</feature>
<keyword evidence="4" id="KW-0539">Nucleus</keyword>
<evidence type="ECO:0000256" key="4">
    <source>
        <dbReference type="RuleBase" id="RU003894"/>
    </source>
</evidence>
<reference evidence="7" key="1">
    <citation type="submission" date="2023-05" db="EMBL/GenBank/DDBJ databases">
        <title>High-quality long-read genome of Scophthalmus maximus.</title>
        <authorList>
            <person name="Lien S."/>
            <person name="Martinez P."/>
        </authorList>
    </citation>
    <scope>NUCLEOTIDE SEQUENCE [LARGE SCALE GENOMIC DNA]</scope>
</reference>
<dbReference type="GO" id="GO:0003677">
    <property type="term" value="F:DNA binding"/>
    <property type="evidence" value="ECO:0007669"/>
    <property type="project" value="UniProtKB-KW"/>
</dbReference>
<gene>
    <name evidence="7" type="primary">LOC118285764</name>
</gene>
<reference evidence="7" key="2">
    <citation type="submission" date="2025-08" db="UniProtKB">
        <authorList>
            <consortium name="Ensembl"/>
        </authorList>
    </citation>
    <scope>IDENTIFICATION</scope>
</reference>
<dbReference type="SUPFAM" id="SSF46785">
    <property type="entry name" value="Winged helix' DNA-binding domain"/>
    <property type="match status" value="1"/>
</dbReference>
<keyword evidence="3 4" id="KW-0238">DNA-binding</keyword>
<dbReference type="GO" id="GO:0006334">
    <property type="term" value="P:nucleosome assembly"/>
    <property type="evidence" value="ECO:0007669"/>
    <property type="project" value="InterPro"/>
</dbReference>
<dbReference type="Gene3D" id="1.10.10.10">
    <property type="entry name" value="Winged helix-like DNA-binding domain superfamily/Winged helix DNA-binding domain"/>
    <property type="match status" value="1"/>
</dbReference>
<dbReference type="GeneTree" id="ENSGT00950000183089"/>
<comment type="similarity">
    <text evidence="4">Belongs to the histone H1/H5 family.</text>
</comment>